<evidence type="ECO:0000313" key="4">
    <source>
        <dbReference type="Proteomes" id="UP001642409"/>
    </source>
</evidence>
<dbReference type="EMBL" id="CAXDID020000122">
    <property type="protein sequence ID" value="CAL6032456.1"/>
    <property type="molecule type" value="Genomic_DNA"/>
</dbReference>
<evidence type="ECO:0000313" key="2">
    <source>
        <dbReference type="EMBL" id="CAI9970570.1"/>
    </source>
</evidence>
<evidence type="ECO:0000256" key="1">
    <source>
        <dbReference type="SAM" id="Phobius"/>
    </source>
</evidence>
<comment type="caution">
    <text evidence="2">The sequence shown here is derived from an EMBL/GenBank/DDBJ whole genome shotgun (WGS) entry which is preliminary data.</text>
</comment>
<reference evidence="2" key="1">
    <citation type="submission" date="2023-06" db="EMBL/GenBank/DDBJ databases">
        <authorList>
            <person name="Kurt Z."/>
        </authorList>
    </citation>
    <scope>NUCLEOTIDE SEQUENCE</scope>
</reference>
<gene>
    <name evidence="3" type="ORF">HINF_LOCUS34496</name>
    <name evidence="2" type="ORF">HINF_LOCUS58215</name>
</gene>
<accession>A0AA86UT28</accession>
<keyword evidence="1" id="KW-1133">Transmembrane helix</keyword>
<dbReference type="EMBL" id="CATOUU010001074">
    <property type="protein sequence ID" value="CAI9970570.1"/>
    <property type="molecule type" value="Genomic_DNA"/>
</dbReference>
<dbReference type="AlphaFoldDB" id="A0AA86UT28"/>
<organism evidence="2">
    <name type="scientific">Hexamita inflata</name>
    <dbReference type="NCBI Taxonomy" id="28002"/>
    <lineage>
        <taxon>Eukaryota</taxon>
        <taxon>Metamonada</taxon>
        <taxon>Diplomonadida</taxon>
        <taxon>Hexamitidae</taxon>
        <taxon>Hexamitinae</taxon>
        <taxon>Hexamita</taxon>
    </lineage>
</organism>
<evidence type="ECO:0000313" key="3">
    <source>
        <dbReference type="EMBL" id="CAL6032456.1"/>
    </source>
</evidence>
<dbReference type="Proteomes" id="UP001642409">
    <property type="component" value="Unassembled WGS sequence"/>
</dbReference>
<feature type="transmembrane region" description="Helical" evidence="1">
    <location>
        <begin position="74"/>
        <end position="97"/>
    </location>
</feature>
<sequence>MMGYVVYAVLVAMERTKCSKSAKFLPHYKVDLAIVQIMVFFIMTFSSLLSWCFIYPVLKKKDPSLPDFRAASQYTFFCFTIFSFMAFIFLISSFLLFSRSELMEWFQNRGTVRKCVLEIKRLNSKLNCQRSGSKYQIQIKFKREIRRK</sequence>
<proteinExistence type="predicted"/>
<protein>
    <submittedName>
        <fullName evidence="3">Hypothetical_protein</fullName>
    </submittedName>
</protein>
<keyword evidence="1" id="KW-0812">Transmembrane</keyword>
<keyword evidence="4" id="KW-1185">Reference proteome</keyword>
<feature type="transmembrane region" description="Helical" evidence="1">
    <location>
        <begin position="34"/>
        <end position="54"/>
    </location>
</feature>
<reference evidence="3 4" key="2">
    <citation type="submission" date="2024-07" db="EMBL/GenBank/DDBJ databases">
        <authorList>
            <person name="Akdeniz Z."/>
        </authorList>
    </citation>
    <scope>NUCLEOTIDE SEQUENCE [LARGE SCALE GENOMIC DNA]</scope>
</reference>
<keyword evidence="1" id="KW-0472">Membrane</keyword>
<name>A0AA86UT28_9EUKA</name>